<evidence type="ECO:0000313" key="6">
    <source>
        <dbReference type="EMBL" id="KAK5187870.1"/>
    </source>
</evidence>
<dbReference type="Proteomes" id="UP001357485">
    <property type="component" value="Unassembled WGS sequence"/>
</dbReference>
<accession>A0ABR0LJT8</accession>
<keyword evidence="4" id="KW-0804">Transcription</keyword>
<reference evidence="6 7" key="1">
    <citation type="submission" date="2023-08" db="EMBL/GenBank/DDBJ databases">
        <title>Black Yeasts Isolated from many extreme environments.</title>
        <authorList>
            <person name="Coleine C."/>
            <person name="Stajich J.E."/>
            <person name="Selbmann L."/>
        </authorList>
    </citation>
    <scope>NUCLEOTIDE SEQUENCE [LARGE SCALE GENOMIC DNA]</scope>
    <source>
        <strain evidence="6 7">CCFEE 536</strain>
    </source>
</reference>
<dbReference type="PANTHER" id="PTHR47663:SF2">
    <property type="entry name" value="ARABINOLYTIC TRANSCRIPTIONAL ACTIVATOR ARAR-RELATED"/>
    <property type="match status" value="1"/>
</dbReference>
<feature type="non-terminal residue" evidence="6">
    <location>
        <position position="133"/>
    </location>
</feature>
<evidence type="ECO:0000256" key="1">
    <source>
        <dbReference type="ARBA" id="ARBA00022833"/>
    </source>
</evidence>
<proteinExistence type="predicted"/>
<feature type="region of interest" description="Disordered" evidence="5">
    <location>
        <begin position="1"/>
        <end position="40"/>
    </location>
</feature>
<sequence length="133" mass="14617">MLRDENDPTSAGNPTCRPAGSKPGGGYIDAHRDAPPLAETEGSLDDVVTYIHIASITSASEHKAASMRWWHAAFTLSRELKFNKEVSGGMAEHDPSCPRHAGYSQSQMDAEPDIWTGLESYNFEQGLFNFMEN</sequence>
<keyword evidence="2" id="KW-0805">Transcription regulation</keyword>
<comment type="caution">
    <text evidence="6">The sequence shown here is derived from an EMBL/GenBank/DDBJ whole genome shotgun (WGS) entry which is preliminary data.</text>
</comment>
<dbReference type="InterPro" id="IPR051439">
    <property type="entry name" value="XlnR/Xlr1"/>
</dbReference>
<gene>
    <name evidence="6" type="ORF">LTR16_009339</name>
</gene>
<dbReference type="EMBL" id="JAVRRA010018830">
    <property type="protein sequence ID" value="KAK5187870.1"/>
    <property type="molecule type" value="Genomic_DNA"/>
</dbReference>
<name>A0ABR0LJT8_9PEZI</name>
<evidence type="ECO:0000256" key="3">
    <source>
        <dbReference type="ARBA" id="ARBA00023125"/>
    </source>
</evidence>
<evidence type="ECO:0000256" key="4">
    <source>
        <dbReference type="ARBA" id="ARBA00023163"/>
    </source>
</evidence>
<keyword evidence="3" id="KW-0238">DNA-binding</keyword>
<protein>
    <submittedName>
        <fullName evidence="6">Uncharacterized protein</fullName>
    </submittedName>
</protein>
<evidence type="ECO:0000256" key="5">
    <source>
        <dbReference type="SAM" id="MobiDB-lite"/>
    </source>
</evidence>
<evidence type="ECO:0000256" key="2">
    <source>
        <dbReference type="ARBA" id="ARBA00023015"/>
    </source>
</evidence>
<organism evidence="6 7">
    <name type="scientific">Cryomyces antarcticus</name>
    <dbReference type="NCBI Taxonomy" id="329879"/>
    <lineage>
        <taxon>Eukaryota</taxon>
        <taxon>Fungi</taxon>
        <taxon>Dikarya</taxon>
        <taxon>Ascomycota</taxon>
        <taxon>Pezizomycotina</taxon>
        <taxon>Dothideomycetes</taxon>
        <taxon>Dothideomycetes incertae sedis</taxon>
        <taxon>Cryomyces</taxon>
    </lineage>
</organism>
<keyword evidence="1" id="KW-0862">Zinc</keyword>
<evidence type="ECO:0000313" key="7">
    <source>
        <dbReference type="Proteomes" id="UP001357485"/>
    </source>
</evidence>
<dbReference type="PANTHER" id="PTHR47663">
    <property type="entry name" value="XYLANOLYTIC TRANSCRIPTIONAL ACTIVATOR XLNR-RELATED"/>
    <property type="match status" value="1"/>
</dbReference>
<keyword evidence="7" id="KW-1185">Reference proteome</keyword>